<evidence type="ECO:0000256" key="1">
    <source>
        <dbReference type="SAM" id="MobiDB-lite"/>
    </source>
</evidence>
<evidence type="ECO:0000313" key="2">
    <source>
        <dbReference type="EMBL" id="HJA80142.1"/>
    </source>
</evidence>
<protein>
    <recommendedName>
        <fullName evidence="4">Sel1 repeat family protein</fullName>
    </recommendedName>
</protein>
<dbReference type="AlphaFoldDB" id="A0A9D2KQU2"/>
<evidence type="ECO:0008006" key="4">
    <source>
        <dbReference type="Google" id="ProtNLM"/>
    </source>
</evidence>
<name>A0A9D2KQU2_9BACT</name>
<feature type="region of interest" description="Disordered" evidence="1">
    <location>
        <begin position="416"/>
        <end position="491"/>
    </location>
</feature>
<accession>A0A9D2KQU2</accession>
<reference evidence="2" key="1">
    <citation type="journal article" date="2021" name="PeerJ">
        <title>Extensive microbial diversity within the chicken gut microbiome revealed by metagenomics and culture.</title>
        <authorList>
            <person name="Gilroy R."/>
            <person name="Ravi A."/>
            <person name="Getino M."/>
            <person name="Pursley I."/>
            <person name="Horton D.L."/>
            <person name="Alikhan N.F."/>
            <person name="Baker D."/>
            <person name="Gharbi K."/>
            <person name="Hall N."/>
            <person name="Watson M."/>
            <person name="Adriaenssens E.M."/>
            <person name="Foster-Nyarko E."/>
            <person name="Jarju S."/>
            <person name="Secka A."/>
            <person name="Antonio M."/>
            <person name="Oren A."/>
            <person name="Chaudhuri R.R."/>
            <person name="La Ragione R."/>
            <person name="Hildebrand F."/>
            <person name="Pallen M.J."/>
        </authorList>
    </citation>
    <scope>NUCLEOTIDE SEQUENCE</scope>
    <source>
        <strain evidence="2">5032</strain>
    </source>
</reference>
<comment type="caution">
    <text evidence="2">The sequence shown here is derived from an EMBL/GenBank/DDBJ whole genome shotgun (WGS) entry which is preliminary data.</text>
</comment>
<dbReference type="Gene3D" id="1.25.40.10">
    <property type="entry name" value="Tetratricopeptide repeat domain"/>
    <property type="match status" value="1"/>
</dbReference>
<dbReference type="SUPFAM" id="SSF81901">
    <property type="entry name" value="HCP-like"/>
    <property type="match status" value="1"/>
</dbReference>
<sequence length="491" mass="54545">MVGFSVFLVLLIALGCGLYFSMVMDEREEAATGTPFAEGEVRFPAFARTRDKGGSLCKEIVLLLRKRDDLGKIWKQGALMRGSTVIGAADRWFQAVCREKNVYAAALLAALCRLCPEELPEDEADFWHGGVLRLLDTGEGYFLLGLSSLYLYVSFCAHDETVAREAWRQAVEPFRRSAATGHDDGMEAACLLARIGHDIPFTPPAPLPDPLPACGEGEDRHSESLYWRYRLAASGPIAANVLGMQYLLREMPDVYWRWSLTKNGPTAAHVLGMQYLLQKKPDMARAERWLRKAVECGDYQAAHALFENYRNGNFPDEKGRNAAIYLICFICQKGLLDSGLLITRVDVEAKAAKMPLGNDMRSQLAAHWTEGMDFHKRLLTAARRKFAAAEERLARCYAKAGEKVIHLGRQAEARLPDCPADGHADIAPPPREETPQGGQAEERLRRWAAAGYADPAPTPRETAPQGGKAPRPSAPAHKDRPRRSFARPDKR</sequence>
<gene>
    <name evidence="2" type="ORF">H9784_11350</name>
</gene>
<dbReference type="InterPro" id="IPR011990">
    <property type="entry name" value="TPR-like_helical_dom_sf"/>
</dbReference>
<feature type="compositionally biased region" description="Basic and acidic residues" evidence="1">
    <location>
        <begin position="416"/>
        <end position="445"/>
    </location>
</feature>
<organism evidence="2 3">
    <name type="scientific">Candidatus Desulfovibrio intestinavium</name>
    <dbReference type="NCBI Taxonomy" id="2838534"/>
    <lineage>
        <taxon>Bacteria</taxon>
        <taxon>Pseudomonadati</taxon>
        <taxon>Thermodesulfobacteriota</taxon>
        <taxon>Desulfovibrionia</taxon>
        <taxon>Desulfovibrionales</taxon>
        <taxon>Desulfovibrionaceae</taxon>
        <taxon>Desulfovibrio</taxon>
    </lineage>
</organism>
<proteinExistence type="predicted"/>
<dbReference type="EMBL" id="DWZD01000054">
    <property type="protein sequence ID" value="HJA80142.1"/>
    <property type="molecule type" value="Genomic_DNA"/>
</dbReference>
<dbReference type="Proteomes" id="UP000823821">
    <property type="component" value="Unassembled WGS sequence"/>
</dbReference>
<reference evidence="2" key="2">
    <citation type="submission" date="2021-04" db="EMBL/GenBank/DDBJ databases">
        <authorList>
            <person name="Gilroy R."/>
        </authorList>
    </citation>
    <scope>NUCLEOTIDE SEQUENCE</scope>
    <source>
        <strain evidence="2">5032</strain>
    </source>
</reference>
<evidence type="ECO:0000313" key="3">
    <source>
        <dbReference type="Proteomes" id="UP000823821"/>
    </source>
</evidence>